<proteinExistence type="predicted"/>
<evidence type="ECO:0000256" key="8">
    <source>
        <dbReference type="ARBA" id="ARBA00023125"/>
    </source>
</evidence>
<dbReference type="EMBL" id="JBDXSU010000004">
    <property type="protein sequence ID" value="MFB5190074.1"/>
    <property type="molecule type" value="Genomic_DNA"/>
</dbReference>
<evidence type="ECO:0000256" key="5">
    <source>
        <dbReference type="ARBA" id="ARBA00022806"/>
    </source>
</evidence>
<dbReference type="RefSeq" id="WP_275476138.1">
    <property type="nucleotide sequence ID" value="NZ_CP162943.1"/>
</dbReference>
<dbReference type="PROSITE" id="PS51217">
    <property type="entry name" value="UVRD_HELICASE_CTER"/>
    <property type="match status" value="1"/>
</dbReference>
<dbReference type="Pfam" id="PF12705">
    <property type="entry name" value="PDDEXK_1"/>
    <property type="match status" value="1"/>
</dbReference>
<evidence type="ECO:0000313" key="12">
    <source>
        <dbReference type="Proteomes" id="UP001579974"/>
    </source>
</evidence>
<feature type="domain" description="UvrD-like helicase C-terminal" evidence="10">
    <location>
        <begin position="311"/>
        <end position="620"/>
    </location>
</feature>
<dbReference type="Proteomes" id="UP001579974">
    <property type="component" value="Unassembled WGS sequence"/>
</dbReference>
<dbReference type="Pfam" id="PF21445">
    <property type="entry name" value="ADDB_N"/>
    <property type="match status" value="1"/>
</dbReference>
<evidence type="ECO:0000256" key="7">
    <source>
        <dbReference type="ARBA" id="ARBA00022840"/>
    </source>
</evidence>
<dbReference type="PANTHER" id="PTHR30591">
    <property type="entry name" value="RECBCD ENZYME SUBUNIT RECC"/>
    <property type="match status" value="1"/>
</dbReference>
<keyword evidence="7" id="KW-0067">ATP-binding</keyword>
<keyword evidence="9" id="KW-0234">DNA repair</keyword>
<dbReference type="Gene3D" id="3.90.320.10">
    <property type="match status" value="1"/>
</dbReference>
<dbReference type="InterPro" id="IPR011604">
    <property type="entry name" value="PDDEXK-like_dom_sf"/>
</dbReference>
<dbReference type="InterPro" id="IPR049035">
    <property type="entry name" value="ADDB_N"/>
</dbReference>
<dbReference type="PANTHER" id="PTHR30591:SF1">
    <property type="entry name" value="RECBCD ENZYME SUBUNIT RECC"/>
    <property type="match status" value="1"/>
</dbReference>
<name>A0ABV5ACT1_9BACL</name>
<evidence type="ECO:0000313" key="11">
    <source>
        <dbReference type="EMBL" id="MFB5190074.1"/>
    </source>
</evidence>
<keyword evidence="1" id="KW-0540">Nuclease</keyword>
<evidence type="ECO:0000259" key="10">
    <source>
        <dbReference type="PROSITE" id="PS51217"/>
    </source>
</evidence>
<keyword evidence="6" id="KW-0269">Exonuclease</keyword>
<dbReference type="SUPFAM" id="SSF52540">
    <property type="entry name" value="P-loop containing nucleoside triphosphate hydrolases"/>
    <property type="match status" value="1"/>
</dbReference>
<evidence type="ECO:0000256" key="4">
    <source>
        <dbReference type="ARBA" id="ARBA00022801"/>
    </source>
</evidence>
<accession>A0ABV5ACT1</accession>
<dbReference type="InterPro" id="IPR038726">
    <property type="entry name" value="PDDEXK_AddAB-type"/>
</dbReference>
<reference evidence="11 12" key="1">
    <citation type="journal article" date="2024" name="Int. J. Mol. Sci.">
        <title>Exploration of Alicyclobacillus spp. Genome in Search of Antibiotic Resistance.</title>
        <authorList>
            <person name="Bucka-Kolendo J."/>
            <person name="Kiousi D.E."/>
            <person name="Dekowska A."/>
            <person name="Mikolajczuk-Szczyrba A."/>
            <person name="Karadedos D.M."/>
            <person name="Michael P."/>
            <person name="Galanis A."/>
            <person name="Sokolowska B."/>
        </authorList>
    </citation>
    <scope>NUCLEOTIDE SEQUENCE [LARGE SCALE GENOMIC DNA]</scope>
    <source>
        <strain evidence="11 12">KKP 3000</strain>
    </source>
</reference>
<gene>
    <name evidence="11" type="ORF">KKP3000_003467</name>
</gene>
<dbReference type="Gene3D" id="3.40.50.300">
    <property type="entry name" value="P-loop containing nucleotide triphosphate hydrolases"/>
    <property type="match status" value="4"/>
</dbReference>
<evidence type="ECO:0000256" key="3">
    <source>
        <dbReference type="ARBA" id="ARBA00022763"/>
    </source>
</evidence>
<sequence length="1192" mass="133411">MTDVRFWLGPTGSGKSQTIVRELRQATERTPIGSTLFWVVPDDVAFAAEQMLMEQIPSTLRCEVITLPRLADRIRRAAGGNDEQPINASGKQLLFAAVYRELRDSLGPLKRAEANTGFHHMVLDTFDEMSQYRVNLSALEGALESAAASLDVSVPRAQMSVGKSLIGKLRDLCVLYIRYRERLAEKGFFDPALAFTSAAESVSDVPFVAESTFYFDGFHTITPEQVELMAEIARCATQCTFTFPLAEVWNPDEAALAQASAQWPQSDPLARWLQDFEQERDGGLPGVAYSAFQLSACLLHNGVQWTCTTMDTNVQEPSSSSALEAVFRGSEVIRLNGLADAVGVWEAEDDESEAYALADDILRLVEQQGVSFRDIAILVPALNEDGNRLHEVLQRYDIPHSMDTFPPLAAHALGRFILASLRAVIEDLSTDSMARLLRTEFHGIDQATVDWFDMYLRSCGVASAAFWFQDEDWSFLQQQADEQQMARAKRDDERANRVRKSIASFLRPFYDALCDEILTPLAFAQALWQLLTAVDAKSAIAESVVREDVDNNPLQASQHEQAWQLTIGLLNDLASVYADAQFVREDLFELVTSALLDEKQSTIPSGLDEVLIRPYAHAHGWMRPYVFILGASDHALPAKVQSTGLLQDEEREMFAQLFGIPIGFTAQELMAVAQLTPYMLFTRATRRLIISFSRTRGGGEQRLSPYVTRICQACDVQPQRVATVGEEELQSRSGDDALVMRSSVALDLVVQLLSQAKHSGDQAVLARADLADIAAWFRATEDRKDRLDRAVAGLYHGLPTGVIDRALARRLYGAPLVTSVHRLETYAVCPYQYFVRFGLRVEPDMQRAAQAAEVGNLLHDTVFELADLHRRQVVRFDRLSRSDMIELAERVFAEKLLESRHMAFQSGIRGARAEDLRNYLQAIAEALWLQATSGSYEPCQLEWSFGMPDDEAPAFVVDLPNGEQVFIRGRVDRLDLYEDGDTTWFRIFDYKSGSSYKLDATRMFYGLQLQLMVYLAVVQASLAEQGKRPRPAGAFYMPLLRLPGISEVPQADDVAQAELRKAYRPEGYLNADARAISAMDRNLPGAKSELFGDLYKKDGALRQTAKVWTDDEWDAAVDFTLNSVRDIATQLGEGNIPVRPYVYAHNDRGCTHCAFKAVCHFEPMDHTSAYRVLTSKRFTDIVHRSVEESESR</sequence>
<evidence type="ECO:0000256" key="2">
    <source>
        <dbReference type="ARBA" id="ARBA00022741"/>
    </source>
</evidence>
<keyword evidence="2" id="KW-0547">Nucleotide-binding</keyword>
<evidence type="ECO:0000256" key="1">
    <source>
        <dbReference type="ARBA" id="ARBA00022722"/>
    </source>
</evidence>
<keyword evidence="3" id="KW-0227">DNA damage</keyword>
<dbReference type="InterPro" id="IPR014017">
    <property type="entry name" value="DNA_helicase_UvrD-like_C"/>
</dbReference>
<dbReference type="Pfam" id="PF13361">
    <property type="entry name" value="UvrD_C"/>
    <property type="match status" value="1"/>
</dbReference>
<dbReference type="InterPro" id="IPR027417">
    <property type="entry name" value="P-loop_NTPase"/>
</dbReference>
<keyword evidence="4" id="KW-0378">Hydrolase</keyword>
<keyword evidence="5" id="KW-0347">Helicase</keyword>
<keyword evidence="8" id="KW-0238">DNA-binding</keyword>
<protein>
    <submittedName>
        <fullName evidence="11">PD-(D/E)XK nuclease family protein</fullName>
    </submittedName>
</protein>
<organism evidence="11 12">
    <name type="scientific">Alicyclobacillus fastidiosus</name>
    <dbReference type="NCBI Taxonomy" id="392011"/>
    <lineage>
        <taxon>Bacteria</taxon>
        <taxon>Bacillati</taxon>
        <taxon>Bacillota</taxon>
        <taxon>Bacilli</taxon>
        <taxon>Bacillales</taxon>
        <taxon>Alicyclobacillaceae</taxon>
        <taxon>Alicyclobacillus</taxon>
    </lineage>
</organism>
<evidence type="ECO:0000256" key="6">
    <source>
        <dbReference type="ARBA" id="ARBA00022839"/>
    </source>
</evidence>
<keyword evidence="12" id="KW-1185">Reference proteome</keyword>
<comment type="caution">
    <text evidence="11">The sequence shown here is derived from an EMBL/GenBank/DDBJ whole genome shotgun (WGS) entry which is preliminary data.</text>
</comment>
<evidence type="ECO:0000256" key="9">
    <source>
        <dbReference type="ARBA" id="ARBA00023204"/>
    </source>
</evidence>